<comment type="caution">
    <text evidence="2">The sequence shown here is derived from an EMBL/GenBank/DDBJ whole genome shotgun (WGS) entry which is preliminary data.</text>
</comment>
<proteinExistence type="predicted"/>
<name>A0A7J9NY84_METMI</name>
<organism evidence="2 3">
    <name type="scientific">Methanococcus maripaludis</name>
    <name type="common">Methanococcus deltae</name>
    <dbReference type="NCBI Taxonomy" id="39152"/>
    <lineage>
        <taxon>Archaea</taxon>
        <taxon>Methanobacteriati</taxon>
        <taxon>Methanobacteriota</taxon>
        <taxon>Methanomada group</taxon>
        <taxon>Methanococci</taxon>
        <taxon>Methanococcales</taxon>
        <taxon>Methanococcaceae</taxon>
        <taxon>Methanococcus</taxon>
    </lineage>
</organism>
<accession>A0A7J9NY84</accession>
<keyword evidence="1" id="KW-1133">Transmembrane helix</keyword>
<keyword evidence="1" id="KW-0812">Transmembrane</keyword>
<dbReference type="AlphaFoldDB" id="A0A7J9NY84"/>
<feature type="transmembrane region" description="Helical" evidence="1">
    <location>
        <begin position="222"/>
        <end position="244"/>
    </location>
</feature>
<keyword evidence="1" id="KW-0472">Membrane</keyword>
<dbReference type="EMBL" id="JACDUK010000001">
    <property type="protein sequence ID" value="MBA2852668.1"/>
    <property type="molecule type" value="Genomic_DNA"/>
</dbReference>
<dbReference type="RefSeq" id="WP_181503907.1">
    <property type="nucleotide sequence ID" value="NZ_JACDUK010000001.1"/>
</dbReference>
<dbReference type="Proteomes" id="UP000522365">
    <property type="component" value="Unassembled WGS sequence"/>
</dbReference>
<gene>
    <name evidence="2" type="ORF">HNP89_000605</name>
</gene>
<evidence type="ECO:0000313" key="3">
    <source>
        <dbReference type="Proteomes" id="UP000522365"/>
    </source>
</evidence>
<evidence type="ECO:0000256" key="1">
    <source>
        <dbReference type="SAM" id="Phobius"/>
    </source>
</evidence>
<protein>
    <submittedName>
        <fullName evidence="2">Putative membrane protein</fullName>
    </submittedName>
</protein>
<reference evidence="2 3" key="1">
    <citation type="submission" date="2020-07" db="EMBL/GenBank/DDBJ databases">
        <title>Genomic Encyclopedia of Type Strains, Phase IV (KMG-V): Genome sequencing to study the core and pangenomes of soil and plant-associated prokaryotes.</title>
        <authorList>
            <person name="Whitman W."/>
        </authorList>
    </citation>
    <scope>NUCLEOTIDE SEQUENCE [LARGE SCALE GENOMIC DNA]</scope>
    <source>
        <strain evidence="2 3">S1</strain>
    </source>
</reference>
<sequence>MATKTDFTRLVGELERFLGLKYINSRDFESFLRKEGVLDIWEYYLREKDVKPEWFPKNEHPKYNSFEKLMEYFLVYDRDKCSFSEVIKRLLKDYIHWNSQNKNEKLDFTRIFEEMEPVYTEKEFNLVKKEIEKLSNKYSSTQIADKSIEISDPVIMENKPSATKKSNGLNIPTKINNSHLEVKYEPVYPNKDNKSNLELKKDKFSLIGFLLSQTTFGIKMPLGFAIILFVIILGILGIVAYKLWNDWAACIELLKLVKS</sequence>
<evidence type="ECO:0000313" key="2">
    <source>
        <dbReference type="EMBL" id="MBA2852668.1"/>
    </source>
</evidence>